<dbReference type="EMBL" id="CAACVS010000689">
    <property type="protein sequence ID" value="VEU45149.1"/>
    <property type="molecule type" value="Genomic_DNA"/>
</dbReference>
<feature type="compositionally biased region" description="Low complexity" evidence="1">
    <location>
        <begin position="1"/>
        <end position="24"/>
    </location>
</feature>
<keyword evidence="3" id="KW-1185">Reference proteome</keyword>
<reference evidence="2 3" key="1">
    <citation type="submission" date="2019-01" db="EMBL/GenBank/DDBJ databases">
        <authorList>
            <person name="Ferrante I. M."/>
        </authorList>
    </citation>
    <scope>NUCLEOTIDE SEQUENCE [LARGE SCALE GENOMIC DNA]</scope>
    <source>
        <strain evidence="2 3">B856</strain>
    </source>
</reference>
<name>A0A448ZSY0_9STRA</name>
<accession>A0A448ZSY0</accession>
<protein>
    <submittedName>
        <fullName evidence="2">Uncharacterized protein</fullName>
    </submittedName>
</protein>
<gene>
    <name evidence="2" type="ORF">PSNMU_V1.4_AUG-EV-PASAV3_0123010</name>
</gene>
<feature type="region of interest" description="Disordered" evidence="1">
    <location>
        <begin position="1"/>
        <end position="311"/>
    </location>
</feature>
<feature type="region of interest" description="Disordered" evidence="1">
    <location>
        <begin position="950"/>
        <end position="994"/>
    </location>
</feature>
<feature type="compositionally biased region" description="Low complexity" evidence="1">
    <location>
        <begin position="300"/>
        <end position="311"/>
    </location>
</feature>
<evidence type="ECO:0000313" key="3">
    <source>
        <dbReference type="Proteomes" id="UP000291116"/>
    </source>
</evidence>
<feature type="compositionally biased region" description="Acidic residues" evidence="1">
    <location>
        <begin position="335"/>
        <end position="344"/>
    </location>
</feature>
<evidence type="ECO:0000256" key="1">
    <source>
        <dbReference type="SAM" id="MobiDB-lite"/>
    </source>
</evidence>
<feature type="compositionally biased region" description="Low complexity" evidence="1">
    <location>
        <begin position="99"/>
        <end position="113"/>
    </location>
</feature>
<organism evidence="2 3">
    <name type="scientific">Pseudo-nitzschia multistriata</name>
    <dbReference type="NCBI Taxonomy" id="183589"/>
    <lineage>
        <taxon>Eukaryota</taxon>
        <taxon>Sar</taxon>
        <taxon>Stramenopiles</taxon>
        <taxon>Ochrophyta</taxon>
        <taxon>Bacillariophyta</taxon>
        <taxon>Bacillariophyceae</taxon>
        <taxon>Bacillariophycidae</taxon>
        <taxon>Bacillariales</taxon>
        <taxon>Bacillariaceae</taxon>
        <taxon>Pseudo-nitzschia</taxon>
    </lineage>
</organism>
<dbReference type="Proteomes" id="UP000291116">
    <property type="component" value="Unassembled WGS sequence"/>
</dbReference>
<feature type="compositionally biased region" description="Polar residues" evidence="1">
    <location>
        <begin position="694"/>
        <end position="707"/>
    </location>
</feature>
<feature type="compositionally biased region" description="Low complexity" evidence="1">
    <location>
        <begin position="813"/>
        <end position="829"/>
    </location>
</feature>
<feature type="region of interest" description="Disordered" evidence="1">
    <location>
        <begin position="802"/>
        <end position="872"/>
    </location>
</feature>
<sequence length="1008" mass="106891">MAAPTATAARTTTASAASIALAPRRNGSDDSLPGGAAGSAPYTFSSAALRKKGGRKGGRRGRSRLRNKKIVTEEEAAEKAAKGGTTETVTTASGSGKRSYLSRSCSTSSLPASFGSGASSLAPQPRAPPPPHELDLSSAVRVRDTKKPWETDIWKERKKSDRDEILRSGGGSGSHGSQSSRRTALRRSRSLSVVNPHGRYRRSRSLSQHHFGGGGTIAMPCSSSEDEDGEEASRPTSRSTSRSTSRPTTEGGHGNPLTTDSSDGKSYGCGYGLGDPVAPDDNTDDCGCGSGGHDAPTRTSGSDHAAAGADALSDEFESYEKYRRFLSKSGSSDAEQSDGEDDGLHDDLAVAVDLASKPAGERDDYYADEERARRRLRHDRYFSQQAVRDRQEGGSFAFLLAEKKKKLRAAPALDFSYRYSEASDELHYGDQRAATHPPTAPGGSEPPDSEPGKHSPGEPVEAGPSPRSVPDAAGPGNEHENQNQDGGNTSCAAGDDAAPASACETFRGTEPDKTTGAMVPPEPTVFVGDVVLEDSDGDAPQPEPQPEETDPPLVPGGRSSPVGPQEDHERIAHNQASSASIAWVPSETEKPVSPLLDEELAGAATPGHGPPTPGEAEGNGSGLRGEDHDPEIDLPPAGVDDDYDDIHHDNGTSHATDIDHCPEEAGFEVGPREVADTMVSNHGPFGGFARSCSPIDNQKSRSCSPTIIQEDDASGSWSVEDDTHIENELANDYSEDAQRTPRNSHGVTRATDDEGDATGTNPMDCDEQKRDTARAYIDCGVDIPDNNSDDNSWSFDLCDRGGGNGARVHERASTGAAEATPAAKEVPAACSECLGDGRSGKDPDPGTTGCTAGTPHDSFLLPPPLSRSLFRADTGNAVDLDKHCTQQQPEETGTDRCTIPAEDTTVGDMQWVVPVEKEESSLYNRDASDSNNDEDVDLCFESFRRVEDCQEKSSDTSGGDDDGSCCNEEATERGEECDNSDYYYGSDEEDEDDPERDFMSMLYHIHTS</sequence>
<proteinExistence type="predicted"/>
<feature type="compositionally biased region" description="Basic residues" evidence="1">
    <location>
        <begin position="49"/>
        <end position="69"/>
    </location>
</feature>
<feature type="compositionally biased region" description="Low complexity" evidence="1">
    <location>
        <begin position="490"/>
        <end position="503"/>
    </location>
</feature>
<feature type="region of interest" description="Disordered" evidence="1">
    <location>
        <begin position="373"/>
        <end position="394"/>
    </location>
</feature>
<feature type="region of interest" description="Disordered" evidence="1">
    <location>
        <begin position="884"/>
        <end position="909"/>
    </location>
</feature>
<feature type="compositionally biased region" description="Low complexity" evidence="1">
    <location>
        <begin position="234"/>
        <end position="249"/>
    </location>
</feature>
<evidence type="ECO:0000313" key="2">
    <source>
        <dbReference type="EMBL" id="VEU45149.1"/>
    </source>
</evidence>
<feature type="region of interest" description="Disordered" evidence="1">
    <location>
        <begin position="426"/>
        <end position="659"/>
    </location>
</feature>
<dbReference type="AlphaFoldDB" id="A0A448ZSY0"/>
<feature type="compositionally biased region" description="Basic and acidic residues" evidence="1">
    <location>
        <begin position="645"/>
        <end position="659"/>
    </location>
</feature>
<feature type="compositionally biased region" description="Basic and acidic residues" evidence="1">
    <location>
        <begin position="141"/>
        <end position="166"/>
    </location>
</feature>
<feature type="region of interest" description="Disordered" evidence="1">
    <location>
        <begin position="687"/>
        <end position="769"/>
    </location>
</feature>
<feature type="region of interest" description="Disordered" evidence="1">
    <location>
        <begin position="326"/>
        <end position="346"/>
    </location>
</feature>